<keyword evidence="3" id="KW-1185">Reference proteome</keyword>
<accession>A0A0A0BT26</accession>
<dbReference type="RefSeq" id="WP_043607429.1">
    <property type="nucleotide sequence ID" value="NZ_AXCY01000056.1"/>
</dbReference>
<comment type="caution">
    <text evidence="2">The sequence shown here is derived from an EMBL/GenBank/DDBJ whole genome shotgun (WGS) entry which is preliminary data.</text>
</comment>
<dbReference type="OrthoDB" id="7772258at2"/>
<feature type="region of interest" description="Disordered" evidence="1">
    <location>
        <begin position="38"/>
        <end position="57"/>
    </location>
</feature>
<organism evidence="2 3">
    <name type="scientific">Cellulomonas carbonis T26</name>
    <dbReference type="NCBI Taxonomy" id="947969"/>
    <lineage>
        <taxon>Bacteria</taxon>
        <taxon>Bacillati</taxon>
        <taxon>Actinomycetota</taxon>
        <taxon>Actinomycetes</taxon>
        <taxon>Micrococcales</taxon>
        <taxon>Cellulomonadaceae</taxon>
        <taxon>Cellulomonas</taxon>
    </lineage>
</organism>
<name>A0A0A0BT26_9CELL</name>
<evidence type="ECO:0000313" key="2">
    <source>
        <dbReference type="EMBL" id="KGM10279.1"/>
    </source>
</evidence>
<protein>
    <submittedName>
        <fullName evidence="2">Uncharacterized protein</fullName>
    </submittedName>
</protein>
<feature type="compositionally biased region" description="Low complexity" evidence="1">
    <location>
        <begin position="167"/>
        <end position="181"/>
    </location>
</feature>
<proteinExistence type="predicted"/>
<dbReference type="Proteomes" id="UP000029839">
    <property type="component" value="Unassembled WGS sequence"/>
</dbReference>
<evidence type="ECO:0000256" key="1">
    <source>
        <dbReference type="SAM" id="MobiDB-lite"/>
    </source>
</evidence>
<feature type="region of interest" description="Disordered" evidence="1">
    <location>
        <begin position="154"/>
        <end position="181"/>
    </location>
</feature>
<dbReference type="AlphaFoldDB" id="A0A0A0BT26"/>
<reference evidence="2 3" key="2">
    <citation type="journal article" date="2015" name="Stand. Genomic Sci.">
        <title>Draft genome sequence of Cellulomonas carbonis T26(T) and comparative analysis of six Cellulomonas genomes.</title>
        <authorList>
            <person name="Zhuang W."/>
            <person name="Zhang S."/>
            <person name="Xia X."/>
            <person name="Wang G."/>
        </authorList>
    </citation>
    <scope>NUCLEOTIDE SEQUENCE [LARGE SCALE GENOMIC DNA]</scope>
    <source>
        <strain evidence="2 3">T26</strain>
    </source>
</reference>
<gene>
    <name evidence="2" type="ORF">N868_15890</name>
</gene>
<sequence length="181" mass="18913">MTTDTELLLRLAAQRAGFTESQLDALRRRDYATLLAERAAAPPQPDPFDDPHAGTTDAAYLGASGATVAPDQDAARSARLEADLARVSQRLAVVRTQRDAALRLLRQLADRLGCCPQCWGTDATCGTCGGRGSPGHFPTDPGLLDWLAPALAASDAARPPTDDASRARSAPTAPAAPISPT</sequence>
<evidence type="ECO:0000313" key="3">
    <source>
        <dbReference type="Proteomes" id="UP000029839"/>
    </source>
</evidence>
<reference evidence="2 3" key="1">
    <citation type="submission" date="2013-08" db="EMBL/GenBank/DDBJ databases">
        <title>Genome sequencing of Cellulomonas carbonis T26.</title>
        <authorList>
            <person name="Chen F."/>
            <person name="Li Y."/>
            <person name="Wang G."/>
        </authorList>
    </citation>
    <scope>NUCLEOTIDE SEQUENCE [LARGE SCALE GENOMIC DNA]</scope>
    <source>
        <strain evidence="2 3">T26</strain>
    </source>
</reference>
<dbReference type="EMBL" id="AXCY01000056">
    <property type="protein sequence ID" value="KGM10279.1"/>
    <property type="molecule type" value="Genomic_DNA"/>
</dbReference>